<dbReference type="GeneID" id="82812023"/>
<protein>
    <submittedName>
        <fullName evidence="2">DUF3866 family protein</fullName>
    </submittedName>
</protein>
<sequence>MLYLVTGTVIRIGEKHAGMQVLEVELAACAGEEAGPQKALSFAQEDYRIGDTLLLNTTALRLQLGTGGFHLVVGKTGEEASRDVMPSKWGHIMKMRYSPWQLAVDAVEEQASPFHDLFRQPDLSLDGTPVLIGELHSLLPPAILALKENDPQLRLVYVMPDAASLPIALSRHVQQLSRSGNLTATITTGHAWGGDREAVTIHSGLLAARHVERADVIVCMLGPGVAGTGTSYGFSGVQLAEVIHAVSALGGTPFFIPRISFADQRSRHYGISHHTTAILGRFALCPVLVTLPRLGDERDAIIEEQLAAITDSRAGHRLAYGPAPSVARLDALEKGYGLSFSTMGRSWREDPVPFQTAVLAADLLGKSLSYPAEALSGEQRLSASSNTLEALALYLTRSGERP</sequence>
<evidence type="ECO:0000313" key="3">
    <source>
        <dbReference type="Proteomes" id="UP000276178"/>
    </source>
</evidence>
<dbReference type="RefSeq" id="WP_007785545.1">
    <property type="nucleotide sequence ID" value="NZ_BJOD01000001.1"/>
</dbReference>
<reference evidence="2 3" key="1">
    <citation type="submission" date="2018-10" db="EMBL/GenBank/DDBJ databases">
        <title>Phylogenomics of Brevibacillus.</title>
        <authorList>
            <person name="Dunlap C."/>
        </authorList>
    </citation>
    <scope>NUCLEOTIDE SEQUENCE [LARGE SCALE GENOMIC DNA]</scope>
    <source>
        <strain evidence="2 3">NRRL NRS 1219</strain>
    </source>
</reference>
<accession>A0A3M8AQD0</accession>
<reference evidence="1 4" key="2">
    <citation type="submission" date="2019-06" db="EMBL/GenBank/DDBJ databases">
        <title>Whole genome shotgun sequence of Brevibacillus agri NBRC 15538.</title>
        <authorList>
            <person name="Hosoyama A."/>
            <person name="Uohara A."/>
            <person name="Ohji S."/>
            <person name="Ichikawa N."/>
        </authorList>
    </citation>
    <scope>NUCLEOTIDE SEQUENCE [LARGE SCALE GENOMIC DNA]</scope>
    <source>
        <strain evidence="1 4">NBRC 15538</strain>
    </source>
</reference>
<dbReference type="Proteomes" id="UP000276178">
    <property type="component" value="Unassembled WGS sequence"/>
</dbReference>
<evidence type="ECO:0000313" key="2">
    <source>
        <dbReference type="EMBL" id="RNB53283.1"/>
    </source>
</evidence>
<evidence type="ECO:0000313" key="1">
    <source>
        <dbReference type="EMBL" id="GED24068.1"/>
    </source>
</evidence>
<dbReference type="Proteomes" id="UP000317180">
    <property type="component" value="Unassembled WGS sequence"/>
</dbReference>
<dbReference type="OrthoDB" id="3401376at2"/>
<keyword evidence="4" id="KW-1185">Reference proteome</keyword>
<dbReference type="InterPro" id="IPR024479">
    <property type="entry name" value="DUF3866"/>
</dbReference>
<comment type="caution">
    <text evidence="2">The sequence shown here is derived from an EMBL/GenBank/DDBJ whole genome shotgun (WGS) entry which is preliminary data.</text>
</comment>
<gene>
    <name evidence="1" type="ORF">BAG01nite_01700</name>
    <name evidence="2" type="ORF">EB820_16985</name>
</gene>
<evidence type="ECO:0000313" key="4">
    <source>
        <dbReference type="Proteomes" id="UP000317180"/>
    </source>
</evidence>
<proteinExistence type="predicted"/>
<dbReference type="EMBL" id="RHHN01000048">
    <property type="protein sequence ID" value="RNB53283.1"/>
    <property type="molecule type" value="Genomic_DNA"/>
</dbReference>
<dbReference type="AlphaFoldDB" id="A0A3M8AQD0"/>
<dbReference type="Pfam" id="PF12982">
    <property type="entry name" value="DUF3866"/>
    <property type="match status" value="1"/>
</dbReference>
<organism evidence="2 3">
    <name type="scientific">Brevibacillus agri</name>
    <dbReference type="NCBI Taxonomy" id="51101"/>
    <lineage>
        <taxon>Bacteria</taxon>
        <taxon>Bacillati</taxon>
        <taxon>Bacillota</taxon>
        <taxon>Bacilli</taxon>
        <taxon>Bacillales</taxon>
        <taxon>Paenibacillaceae</taxon>
        <taxon>Brevibacillus</taxon>
    </lineage>
</organism>
<name>A0A3M8AQD0_9BACL</name>
<dbReference type="EMBL" id="BJOD01000001">
    <property type="protein sequence ID" value="GED24068.1"/>
    <property type="molecule type" value="Genomic_DNA"/>
</dbReference>